<dbReference type="EMBL" id="GBXM01041650">
    <property type="protein sequence ID" value="JAH66927.1"/>
    <property type="molecule type" value="Transcribed_RNA"/>
</dbReference>
<accession>A0A0E9UMB0</accession>
<sequence length="56" mass="6383">MSNQHAGLGENKQKGHWLISYQSNSCQQRKAQHVQGCTPERSVYSLKYFISVCKPT</sequence>
<evidence type="ECO:0000313" key="1">
    <source>
        <dbReference type="EMBL" id="JAH66927.1"/>
    </source>
</evidence>
<name>A0A0E9UMB0_ANGAN</name>
<protein>
    <submittedName>
        <fullName evidence="1">Uncharacterized protein</fullName>
    </submittedName>
</protein>
<dbReference type="AlphaFoldDB" id="A0A0E9UMB0"/>
<reference evidence="1" key="2">
    <citation type="journal article" date="2015" name="Fish Shellfish Immunol.">
        <title>Early steps in the European eel (Anguilla anguilla)-Vibrio vulnificus interaction in the gills: Role of the RtxA13 toxin.</title>
        <authorList>
            <person name="Callol A."/>
            <person name="Pajuelo D."/>
            <person name="Ebbesson L."/>
            <person name="Teles M."/>
            <person name="MacKenzie S."/>
            <person name="Amaro C."/>
        </authorList>
    </citation>
    <scope>NUCLEOTIDE SEQUENCE</scope>
</reference>
<reference evidence="1" key="1">
    <citation type="submission" date="2014-11" db="EMBL/GenBank/DDBJ databases">
        <authorList>
            <person name="Amaro Gonzalez C."/>
        </authorList>
    </citation>
    <scope>NUCLEOTIDE SEQUENCE</scope>
</reference>
<organism evidence="1">
    <name type="scientific">Anguilla anguilla</name>
    <name type="common">European freshwater eel</name>
    <name type="synonym">Muraena anguilla</name>
    <dbReference type="NCBI Taxonomy" id="7936"/>
    <lineage>
        <taxon>Eukaryota</taxon>
        <taxon>Metazoa</taxon>
        <taxon>Chordata</taxon>
        <taxon>Craniata</taxon>
        <taxon>Vertebrata</taxon>
        <taxon>Euteleostomi</taxon>
        <taxon>Actinopterygii</taxon>
        <taxon>Neopterygii</taxon>
        <taxon>Teleostei</taxon>
        <taxon>Anguilliformes</taxon>
        <taxon>Anguillidae</taxon>
        <taxon>Anguilla</taxon>
    </lineage>
</organism>
<proteinExistence type="predicted"/>